<evidence type="ECO:0000313" key="9">
    <source>
        <dbReference type="EMBL" id="MFC6893760.1"/>
    </source>
</evidence>
<keyword evidence="5 7" id="KW-0472">Membrane</keyword>
<feature type="transmembrane region" description="Helical" evidence="7">
    <location>
        <begin position="22"/>
        <end position="40"/>
    </location>
</feature>
<name>A0ABD5UZA8_9EURY</name>
<feature type="transmembrane region" description="Helical" evidence="7">
    <location>
        <begin position="61"/>
        <end position="80"/>
    </location>
</feature>
<dbReference type="CDD" id="cd01127">
    <property type="entry name" value="TrwB_TraG_TraD_VirD4"/>
    <property type="match status" value="1"/>
</dbReference>
<proteinExistence type="predicted"/>
<evidence type="ECO:0000256" key="2">
    <source>
        <dbReference type="ARBA" id="ARBA00022475"/>
    </source>
</evidence>
<evidence type="ECO:0000259" key="8">
    <source>
        <dbReference type="Pfam" id="PF10412"/>
    </source>
</evidence>
<dbReference type="EMBL" id="JBHSXL010000012">
    <property type="protein sequence ID" value="MFC6893760.1"/>
    <property type="molecule type" value="Genomic_DNA"/>
</dbReference>
<dbReference type="GO" id="GO:0005886">
    <property type="term" value="C:plasma membrane"/>
    <property type="evidence" value="ECO:0007669"/>
    <property type="project" value="UniProtKB-SubCell"/>
</dbReference>
<keyword evidence="2" id="KW-1003">Cell membrane</keyword>
<dbReference type="RefSeq" id="WP_379746148.1">
    <property type="nucleotide sequence ID" value="NZ_JBHSXL010000012.1"/>
</dbReference>
<dbReference type="PANTHER" id="PTHR37937:SF1">
    <property type="entry name" value="CONJUGATIVE TRANSFER: DNA TRANSPORT"/>
    <property type="match status" value="1"/>
</dbReference>
<keyword evidence="3 7" id="KW-0812">Transmembrane</keyword>
<dbReference type="InterPro" id="IPR027417">
    <property type="entry name" value="P-loop_NTPase"/>
</dbReference>
<evidence type="ECO:0000256" key="3">
    <source>
        <dbReference type="ARBA" id="ARBA00022692"/>
    </source>
</evidence>
<dbReference type="AlphaFoldDB" id="A0ABD5UZA8"/>
<evidence type="ECO:0000256" key="1">
    <source>
        <dbReference type="ARBA" id="ARBA00004651"/>
    </source>
</evidence>
<evidence type="ECO:0000256" key="5">
    <source>
        <dbReference type="ARBA" id="ARBA00023136"/>
    </source>
</evidence>
<dbReference type="Pfam" id="PF10412">
    <property type="entry name" value="TrwB_AAD_bind"/>
    <property type="match status" value="1"/>
</dbReference>
<comment type="caution">
    <text evidence="9">The sequence shown here is derived from an EMBL/GenBank/DDBJ whole genome shotgun (WGS) entry which is preliminary data.</text>
</comment>
<dbReference type="SUPFAM" id="SSF52540">
    <property type="entry name" value="P-loop containing nucleoside triphosphate hydrolases"/>
    <property type="match status" value="1"/>
</dbReference>
<dbReference type="PANTHER" id="PTHR37937">
    <property type="entry name" value="CONJUGATIVE TRANSFER: DNA TRANSPORT"/>
    <property type="match status" value="1"/>
</dbReference>
<dbReference type="InterPro" id="IPR019476">
    <property type="entry name" value="T4SS_TraD_DNA-bd"/>
</dbReference>
<feature type="region of interest" description="Disordered" evidence="6">
    <location>
        <begin position="501"/>
        <end position="525"/>
    </location>
</feature>
<reference evidence="9 10" key="1">
    <citation type="journal article" date="2019" name="Int. J. Syst. Evol. Microbiol.">
        <title>The Global Catalogue of Microorganisms (GCM) 10K type strain sequencing project: providing services to taxonomists for standard genome sequencing and annotation.</title>
        <authorList>
            <consortium name="The Broad Institute Genomics Platform"/>
            <consortium name="The Broad Institute Genome Sequencing Center for Infectious Disease"/>
            <person name="Wu L."/>
            <person name="Ma J."/>
        </authorList>
    </citation>
    <scope>NUCLEOTIDE SEQUENCE [LARGE SCALE GENOMIC DNA]</scope>
    <source>
        <strain evidence="9 10">SKJ47</strain>
    </source>
</reference>
<keyword evidence="10" id="KW-1185">Reference proteome</keyword>
<keyword evidence="4 7" id="KW-1133">Transmembrane helix</keyword>
<gene>
    <name evidence="9" type="ORF">ACFQE9_14260</name>
</gene>
<evidence type="ECO:0000256" key="7">
    <source>
        <dbReference type="SAM" id="Phobius"/>
    </source>
</evidence>
<protein>
    <submittedName>
        <fullName evidence="9">Type IV secretory system conjugative DNA transfer family protein</fullName>
    </submittedName>
</protein>
<evidence type="ECO:0000256" key="6">
    <source>
        <dbReference type="SAM" id="MobiDB-lite"/>
    </source>
</evidence>
<sequence>MSRHTDSESQSKDYRQEDEVEIFFQIAAVMTAALLLPWVYAILERANFHDFKFDGLHRSRALWLVPLFYLVAAVGTALLFPAHLQLFWAFHVLLLAQIAEVFLHQAGYLTAMSLPLIEQFTPLRVGGFVVALGSAVYAGQRLRTWDTEREFRRIIDDGNYVLPFRSLSAASDRMSLSRFVPLRKDRSILVLGETGAGKTETIKLLTHQMQAGTDDPFVVFDYKGEYQESFEHDHEHEDMIYLSSTDATEYWNLFAEIEREADIDEIGRALFPQTDGAEFFSQAGRQLFVAVVTYLHREAQASDTTPTNADLVAFVQSTDKQEMHERLTDHSDLTAAASAIDPDSERQAAGVYANFQQVIADLFRGDFAEAGEFSIREYMQDPQGRTLLLDFPITEGDAVQPAFRFFIDWAARFALADDQDTYFVLDEFARLPGLRKIGDLINAGRGRNTQLLLGVQSVAQLHDTYGKDRANALLSGLVQSVIMRVGDSASVEYAQSQIGREEQRRSVPVHDRDGRSVGRQELQDETHPIVESDLERLNDGEAIVVVPDGWLRGLIARFETVQTELERALKRGTE</sequence>
<evidence type="ECO:0000313" key="10">
    <source>
        <dbReference type="Proteomes" id="UP001596296"/>
    </source>
</evidence>
<comment type="subcellular location">
    <subcellularLocation>
        <location evidence="1">Cell membrane</location>
        <topology evidence="1">Multi-pass membrane protein</topology>
    </subcellularLocation>
</comment>
<evidence type="ECO:0000256" key="4">
    <source>
        <dbReference type="ARBA" id="ARBA00022989"/>
    </source>
</evidence>
<feature type="transmembrane region" description="Helical" evidence="7">
    <location>
        <begin position="86"/>
        <end position="109"/>
    </location>
</feature>
<accession>A0ABD5UZA8</accession>
<organism evidence="9 10">
    <name type="scientific">Halopenitus salinus</name>
    <dbReference type="NCBI Taxonomy" id="1198295"/>
    <lineage>
        <taxon>Archaea</taxon>
        <taxon>Methanobacteriati</taxon>
        <taxon>Methanobacteriota</taxon>
        <taxon>Stenosarchaea group</taxon>
        <taxon>Halobacteria</taxon>
        <taxon>Halobacteriales</taxon>
        <taxon>Haloferacaceae</taxon>
        <taxon>Halopenitus</taxon>
    </lineage>
</organism>
<feature type="domain" description="Type IV secretion system coupling protein TraD DNA-binding" evidence="8">
    <location>
        <begin position="183"/>
        <end position="549"/>
    </location>
</feature>
<dbReference type="Gene3D" id="3.40.50.300">
    <property type="entry name" value="P-loop containing nucleotide triphosphate hydrolases"/>
    <property type="match status" value="2"/>
</dbReference>
<dbReference type="InterPro" id="IPR051539">
    <property type="entry name" value="T4SS-coupling_protein"/>
</dbReference>
<dbReference type="Proteomes" id="UP001596296">
    <property type="component" value="Unassembled WGS sequence"/>
</dbReference>